<dbReference type="Proteomes" id="UP001291999">
    <property type="component" value="Unassembled WGS sequence"/>
</dbReference>
<proteinExistence type="predicted"/>
<evidence type="ECO:0000259" key="2">
    <source>
        <dbReference type="PROSITE" id="PS51194"/>
    </source>
</evidence>
<dbReference type="Pfam" id="PF11907">
    <property type="entry name" value="DUF3427"/>
    <property type="match status" value="1"/>
</dbReference>
<dbReference type="Gene3D" id="3.30.870.10">
    <property type="entry name" value="Endonuclease Chain A"/>
    <property type="match status" value="1"/>
</dbReference>
<name>A0ABU5K896_9ACTN</name>
<feature type="domain" description="Helicase ATP-binding" evidence="1">
    <location>
        <begin position="327"/>
        <end position="483"/>
    </location>
</feature>
<evidence type="ECO:0000259" key="1">
    <source>
        <dbReference type="PROSITE" id="PS51192"/>
    </source>
</evidence>
<sequence>MQHPRHLATGLHESLITDQLNATLQLEESRQVDLSKVDEADQPHVLARHLGDALLRRLAAIKDPAARLVAANELLQAIEDPSESLIAPLQQLHSLRPSPGPGQATRFIHRPKTPLNDAALLTNAHGEPSLASELRAEIDSADSIDLLCAFVMWHGLRLIERELATAREAGIPIRVVTTTYIGGTQREALDRLVRDFGAEVKIQYDAKRTRLHAKAWLFGRDSGFDTAYVGSSNLTTSAMLEGVEWNVRLSKAATPSLMDKFRATFDAYWNSPEFEPYHPDRDRDRLDDALLEAKNIKSSDRVTISLVGLEVRPYPYQQEMLDAIEVERVLHDRHRNLVVAATGTGKTVIAALDYRNLVARSEGGQPSLLFVAHRREILEQSMRTYREVLADGDFGELYVGGRRPERWRHVFASVQSLTAYGVANIPSDAYEVVVIDEFHHAEAKTYRRILDHLQPRELLGLTATPERADGTDVRSFFDGRTAAELRLWDALGADLLCPFHYFGIADGTDLRQITWSRGRYDEAQLADVYTGNDARARIVLTQLRDKIANVGEMRALGFCVSVAHAEYMTQVFNDAKIPARTVTGATPSNERSESLRMLKAAEVNILFTVDVFNEGLDIPDVDTVLFLRPTESSTIFMQQLGRGLRRTQRKAVLTVLDFVGYHRKEFNFATRFAVLTGIHGKRLEKAVREEFPFLPSGCQVRLDKQTQDVVLDNLKSQIASRWAQIVAQLRLTKDDSLQSFLESSGLELSDILRRGSHSWTKLRQDAGLETLPGSELEEKLLKRVRAFAHVDDPMRATSYQSLLAEAGPAYDDLSPAEQRIARMLYYSFWSDGGGFASVSEGFEAMRRERAARAEISTVVDLSFDAARHVPHALEGPLADVPLQVHARYQREEILAALDFPRLPNSFREGVFYFADRNVDAFFVTLKKSEADYSPTTMYADYPISRDLFHWESQSTTSVNSPTGQRYVNGTSTVLLFVRQEQKDEFGTSPYLFLGPASYVSHTGDRPIAITWKLRTLMPTDFFNYASALAQ</sequence>
<dbReference type="CDD" id="cd18032">
    <property type="entry name" value="DEXHc_RE_I_III_res"/>
    <property type="match status" value="1"/>
</dbReference>
<dbReference type="InterPro" id="IPR025202">
    <property type="entry name" value="PLD-like_dom"/>
</dbReference>
<dbReference type="EMBL" id="JAXQPW010000001">
    <property type="protein sequence ID" value="MDZ5660670.1"/>
    <property type="molecule type" value="Genomic_DNA"/>
</dbReference>
<dbReference type="InterPro" id="IPR006935">
    <property type="entry name" value="Helicase/UvrB_N"/>
</dbReference>
<evidence type="ECO:0000313" key="4">
    <source>
        <dbReference type="Proteomes" id="UP001291999"/>
    </source>
</evidence>
<dbReference type="CDD" id="cd18799">
    <property type="entry name" value="SF2_C_EcoAI-like"/>
    <property type="match status" value="1"/>
</dbReference>
<dbReference type="PANTHER" id="PTHR47962:SF7">
    <property type="entry name" value="MITOCHONDRIAL ATP-DEPENDENT HELICASE IRC3-RELATED"/>
    <property type="match status" value="1"/>
</dbReference>
<dbReference type="SUPFAM" id="SSF56024">
    <property type="entry name" value="Phospholipase D/nuclease"/>
    <property type="match status" value="1"/>
</dbReference>
<accession>A0ABU5K896</accession>
<dbReference type="PROSITE" id="PS51192">
    <property type="entry name" value="HELICASE_ATP_BIND_1"/>
    <property type="match status" value="1"/>
</dbReference>
<dbReference type="InterPro" id="IPR021835">
    <property type="entry name" value="DUF3427"/>
</dbReference>
<dbReference type="Pfam" id="PF13091">
    <property type="entry name" value="PLDc_2"/>
    <property type="match status" value="1"/>
</dbReference>
<protein>
    <submittedName>
        <fullName evidence="3">DUF3427 domain-containing protein</fullName>
    </submittedName>
</protein>
<gene>
    <name evidence="3" type="ORF">SFC79_02740</name>
</gene>
<dbReference type="RefSeq" id="WP_322423127.1">
    <property type="nucleotide sequence ID" value="NZ_JAXQPW010000001.1"/>
</dbReference>
<dbReference type="InterPro" id="IPR001650">
    <property type="entry name" value="Helicase_C-like"/>
</dbReference>
<organism evidence="3 4">
    <name type="scientific">Nocardioides renjunii</name>
    <dbReference type="NCBI Taxonomy" id="3095075"/>
    <lineage>
        <taxon>Bacteria</taxon>
        <taxon>Bacillati</taxon>
        <taxon>Actinomycetota</taxon>
        <taxon>Actinomycetes</taxon>
        <taxon>Propionibacteriales</taxon>
        <taxon>Nocardioidaceae</taxon>
        <taxon>Nocardioides</taxon>
    </lineage>
</organism>
<reference evidence="3 4" key="1">
    <citation type="submission" date="2023-11" db="EMBL/GenBank/DDBJ databases">
        <title>Novel species in genus Nocardioides.</title>
        <authorList>
            <person name="Zhou H."/>
        </authorList>
    </citation>
    <scope>NUCLEOTIDE SEQUENCE [LARGE SCALE GENOMIC DNA]</scope>
    <source>
        <strain evidence="3 4">S-58</strain>
    </source>
</reference>
<dbReference type="InterPro" id="IPR027417">
    <property type="entry name" value="P-loop_NTPase"/>
</dbReference>
<keyword evidence="4" id="KW-1185">Reference proteome</keyword>
<dbReference type="InterPro" id="IPR014001">
    <property type="entry name" value="Helicase_ATP-bd"/>
</dbReference>
<dbReference type="Pfam" id="PF00271">
    <property type="entry name" value="Helicase_C"/>
    <property type="match status" value="1"/>
</dbReference>
<evidence type="ECO:0000313" key="3">
    <source>
        <dbReference type="EMBL" id="MDZ5660670.1"/>
    </source>
</evidence>
<feature type="domain" description="Helicase C-terminal" evidence="2">
    <location>
        <begin position="542"/>
        <end position="699"/>
    </location>
</feature>
<dbReference type="SMART" id="SM00487">
    <property type="entry name" value="DEXDc"/>
    <property type="match status" value="1"/>
</dbReference>
<dbReference type="Gene3D" id="3.40.50.300">
    <property type="entry name" value="P-loop containing nucleotide triphosphate hydrolases"/>
    <property type="match status" value="2"/>
</dbReference>
<dbReference type="SUPFAM" id="SSF52540">
    <property type="entry name" value="P-loop containing nucleoside triphosphate hydrolases"/>
    <property type="match status" value="1"/>
</dbReference>
<dbReference type="InterPro" id="IPR052511">
    <property type="entry name" value="ATP-dep_Helicase"/>
</dbReference>
<dbReference type="PANTHER" id="PTHR47962">
    <property type="entry name" value="ATP-DEPENDENT HELICASE LHR-RELATED-RELATED"/>
    <property type="match status" value="1"/>
</dbReference>
<dbReference type="PROSITE" id="PS51194">
    <property type="entry name" value="HELICASE_CTER"/>
    <property type="match status" value="1"/>
</dbReference>
<dbReference type="Pfam" id="PF04851">
    <property type="entry name" value="ResIII"/>
    <property type="match status" value="1"/>
</dbReference>
<comment type="caution">
    <text evidence="3">The sequence shown here is derived from an EMBL/GenBank/DDBJ whole genome shotgun (WGS) entry which is preliminary data.</text>
</comment>
<dbReference type="SMART" id="SM00490">
    <property type="entry name" value="HELICc"/>
    <property type="match status" value="1"/>
</dbReference>